<dbReference type="InterPro" id="IPR008672">
    <property type="entry name" value="Mad1"/>
</dbReference>
<gene>
    <name evidence="1" type="ORF">ACOC_LOCUS12281</name>
</gene>
<keyword evidence="2" id="KW-1185">Reference proteome</keyword>
<reference evidence="3" key="1">
    <citation type="submission" date="2016-04" db="UniProtKB">
        <authorList>
            <consortium name="WormBaseParasite"/>
        </authorList>
    </citation>
    <scope>IDENTIFICATION</scope>
</reference>
<reference evidence="1 2" key="2">
    <citation type="submission" date="2018-11" db="EMBL/GenBank/DDBJ databases">
        <authorList>
            <consortium name="Pathogen Informatics"/>
        </authorList>
    </citation>
    <scope>NUCLEOTIDE SEQUENCE [LARGE SCALE GENOMIC DNA]</scope>
    <source>
        <strain evidence="1 2">Costa Rica</strain>
    </source>
</reference>
<proteinExistence type="predicted"/>
<name>A0A0R3Q062_ANGCS</name>
<accession>A0A0R3Q062</accession>
<evidence type="ECO:0000313" key="3">
    <source>
        <dbReference type="WBParaSite" id="ACOC_0001228001-mRNA-1"/>
    </source>
</evidence>
<dbReference type="OrthoDB" id="331602at2759"/>
<dbReference type="Gene3D" id="3.30.457.60">
    <property type="match status" value="1"/>
</dbReference>
<dbReference type="Proteomes" id="UP000267027">
    <property type="component" value="Unassembled WGS sequence"/>
</dbReference>
<dbReference type="Pfam" id="PF05557">
    <property type="entry name" value="MAD"/>
    <property type="match status" value="1"/>
</dbReference>
<dbReference type="WBParaSite" id="ACOC_0001228001-mRNA-1">
    <property type="protein sequence ID" value="ACOC_0001228001-mRNA-1"/>
    <property type="gene ID" value="ACOC_0001228001"/>
</dbReference>
<sequence>MRWQTAGRSAYATSSKLLKLAKYLVIILSFREISTTLTGYQIKLKDIEEGICYVNSVYDETEKQFIFKYNASTGIVDLLDIGQDELSQGRPWEQEMQKYIGERHSIPGFLAAVTLQLEARRGLEDVERTDIISVVHED</sequence>
<dbReference type="EMBL" id="UYYA01004965">
    <property type="protein sequence ID" value="VDM63866.1"/>
    <property type="molecule type" value="Genomic_DNA"/>
</dbReference>
<protein>
    <submittedName>
        <fullName evidence="3">MHC_I-like_Ag-recog domain-containing protein</fullName>
    </submittedName>
</protein>
<organism evidence="3">
    <name type="scientific">Angiostrongylus costaricensis</name>
    <name type="common">Nematode worm</name>
    <dbReference type="NCBI Taxonomy" id="334426"/>
    <lineage>
        <taxon>Eukaryota</taxon>
        <taxon>Metazoa</taxon>
        <taxon>Ecdysozoa</taxon>
        <taxon>Nematoda</taxon>
        <taxon>Chromadorea</taxon>
        <taxon>Rhabditida</taxon>
        <taxon>Rhabditina</taxon>
        <taxon>Rhabditomorpha</taxon>
        <taxon>Strongyloidea</taxon>
        <taxon>Metastrongylidae</taxon>
        <taxon>Angiostrongylus</taxon>
    </lineage>
</organism>
<evidence type="ECO:0000313" key="1">
    <source>
        <dbReference type="EMBL" id="VDM63866.1"/>
    </source>
</evidence>
<dbReference type="GO" id="GO:0007094">
    <property type="term" value="P:mitotic spindle assembly checkpoint signaling"/>
    <property type="evidence" value="ECO:0007669"/>
    <property type="project" value="InterPro"/>
</dbReference>
<dbReference type="AlphaFoldDB" id="A0A0R3Q062"/>
<evidence type="ECO:0000313" key="2">
    <source>
        <dbReference type="Proteomes" id="UP000267027"/>
    </source>
</evidence>